<dbReference type="RefSeq" id="WP_344911080.1">
    <property type="nucleotide sequence ID" value="NZ_BAAAYO010000010.1"/>
</dbReference>
<accession>A0ABV5VVL3</accession>
<protein>
    <submittedName>
        <fullName evidence="2">SGNH/GDSL hydrolase family protein</fullName>
    </submittedName>
</protein>
<dbReference type="GO" id="GO:0016787">
    <property type="term" value="F:hydrolase activity"/>
    <property type="evidence" value="ECO:0007669"/>
    <property type="project" value="UniProtKB-KW"/>
</dbReference>
<keyword evidence="3" id="KW-1185">Reference proteome</keyword>
<dbReference type="PANTHER" id="PTHR30383">
    <property type="entry name" value="THIOESTERASE 1/PROTEASE 1/LYSOPHOSPHOLIPASE L1"/>
    <property type="match status" value="1"/>
</dbReference>
<sequence length="220" mass="24157">MKLAAFGDSITAGQYLAEDETYVSKLASRFGLETVNAGVPGNTTGQGLARFESDVLERRPNLCIVAFGMNDHVNTAPETAKTPLPQFRANLTLIVERLHAEGIAPLFCTVNPIIEGDAELYYYSRHPREWYRNPDGAQAWIDVYNETIREVAEETDTPLADIALEWRRYLSAGGSLNDLLRTVENSGAADGVHPTAAGQELFASCIGEVLAARFPVREVR</sequence>
<evidence type="ECO:0000259" key="1">
    <source>
        <dbReference type="Pfam" id="PF13472"/>
    </source>
</evidence>
<dbReference type="EMBL" id="JBHMAG010000009">
    <property type="protein sequence ID" value="MFB9752227.1"/>
    <property type="molecule type" value="Genomic_DNA"/>
</dbReference>
<dbReference type="InterPro" id="IPR013830">
    <property type="entry name" value="SGNH_hydro"/>
</dbReference>
<dbReference type="SUPFAM" id="SSF52266">
    <property type="entry name" value="SGNH hydrolase"/>
    <property type="match status" value="1"/>
</dbReference>
<dbReference type="InterPro" id="IPR036514">
    <property type="entry name" value="SGNH_hydro_sf"/>
</dbReference>
<reference evidence="2 3" key="1">
    <citation type="submission" date="2024-09" db="EMBL/GenBank/DDBJ databases">
        <authorList>
            <person name="Sun Q."/>
            <person name="Mori K."/>
        </authorList>
    </citation>
    <scope>NUCLEOTIDE SEQUENCE [LARGE SCALE GENOMIC DNA]</scope>
    <source>
        <strain evidence="2 3">JCM 12520</strain>
    </source>
</reference>
<evidence type="ECO:0000313" key="3">
    <source>
        <dbReference type="Proteomes" id="UP001589619"/>
    </source>
</evidence>
<keyword evidence="2" id="KW-0378">Hydrolase</keyword>
<dbReference type="PANTHER" id="PTHR30383:SF5">
    <property type="entry name" value="SGNH HYDROLASE-TYPE ESTERASE DOMAIN-CONTAINING PROTEIN"/>
    <property type="match status" value="1"/>
</dbReference>
<comment type="caution">
    <text evidence="2">The sequence shown here is derived from an EMBL/GenBank/DDBJ whole genome shotgun (WGS) entry which is preliminary data.</text>
</comment>
<dbReference type="Gene3D" id="3.40.50.1110">
    <property type="entry name" value="SGNH hydrolase"/>
    <property type="match status" value="1"/>
</dbReference>
<feature type="domain" description="SGNH hydrolase-type esterase" evidence="1">
    <location>
        <begin position="5"/>
        <end position="201"/>
    </location>
</feature>
<dbReference type="Pfam" id="PF13472">
    <property type="entry name" value="Lipase_GDSL_2"/>
    <property type="match status" value="1"/>
</dbReference>
<name>A0ABV5VVL3_9BACL</name>
<dbReference type="InterPro" id="IPR051532">
    <property type="entry name" value="Ester_Hydrolysis_Enzymes"/>
</dbReference>
<organism evidence="2 3">
    <name type="scientific">Paenibacillus hodogayensis</name>
    <dbReference type="NCBI Taxonomy" id="279208"/>
    <lineage>
        <taxon>Bacteria</taxon>
        <taxon>Bacillati</taxon>
        <taxon>Bacillota</taxon>
        <taxon>Bacilli</taxon>
        <taxon>Bacillales</taxon>
        <taxon>Paenibacillaceae</taxon>
        <taxon>Paenibacillus</taxon>
    </lineage>
</organism>
<evidence type="ECO:0000313" key="2">
    <source>
        <dbReference type="EMBL" id="MFB9752227.1"/>
    </source>
</evidence>
<proteinExistence type="predicted"/>
<dbReference type="Proteomes" id="UP001589619">
    <property type="component" value="Unassembled WGS sequence"/>
</dbReference>
<gene>
    <name evidence="2" type="ORF">ACFFNY_11730</name>
</gene>